<organism evidence="4">
    <name type="scientific">marine sediment metagenome</name>
    <dbReference type="NCBI Taxonomy" id="412755"/>
    <lineage>
        <taxon>unclassified sequences</taxon>
        <taxon>metagenomes</taxon>
        <taxon>ecological metagenomes</taxon>
    </lineage>
</organism>
<evidence type="ECO:0000256" key="1">
    <source>
        <dbReference type="ARBA" id="ARBA00022578"/>
    </source>
</evidence>
<evidence type="ECO:0000313" key="4">
    <source>
        <dbReference type="EMBL" id="GAI57752.1"/>
    </source>
</evidence>
<keyword evidence="1" id="KW-0815">Transposition</keyword>
<evidence type="ECO:0008006" key="5">
    <source>
        <dbReference type="Google" id="ProtNLM"/>
    </source>
</evidence>
<protein>
    <recommendedName>
        <fullName evidence="5">Mutator family transposase</fullName>
    </recommendedName>
</protein>
<dbReference type="EMBL" id="BARV01035538">
    <property type="protein sequence ID" value="GAI57752.1"/>
    <property type="molecule type" value="Genomic_DNA"/>
</dbReference>
<dbReference type="InterPro" id="IPR001207">
    <property type="entry name" value="Transposase_mutator"/>
</dbReference>
<reference evidence="4" key="1">
    <citation type="journal article" date="2014" name="Front. Microbiol.">
        <title>High frequency of phylogenetically diverse reductive dehalogenase-homologous genes in deep subseafloor sedimentary metagenomes.</title>
        <authorList>
            <person name="Kawai M."/>
            <person name="Futagami T."/>
            <person name="Toyoda A."/>
            <person name="Takaki Y."/>
            <person name="Nishi S."/>
            <person name="Hori S."/>
            <person name="Arai W."/>
            <person name="Tsubouchi T."/>
            <person name="Morono Y."/>
            <person name="Uchiyama I."/>
            <person name="Ito T."/>
            <person name="Fujiyama A."/>
            <person name="Inagaki F."/>
            <person name="Takami H."/>
        </authorList>
    </citation>
    <scope>NUCLEOTIDE SEQUENCE</scope>
    <source>
        <strain evidence="4">Expedition CK06-06</strain>
    </source>
</reference>
<dbReference type="Pfam" id="PF00872">
    <property type="entry name" value="Transposase_mut"/>
    <property type="match status" value="1"/>
</dbReference>
<dbReference type="PANTHER" id="PTHR33217:SF7">
    <property type="entry name" value="TRANSPOSASE FOR INSERTION SEQUENCE ELEMENT IS1081"/>
    <property type="match status" value="1"/>
</dbReference>
<sequence>RNLLTAFGLLQGLKVPRTRRKGGYCPGVFERYKRRWRQVNDFIREIFIAGASTRQVGLVMEVLLGKRVSASTVSTVAKDLDSQLAVFHRRALRDDYVYLFFDGVRQRVVSCGKAVKKLVLVVYGIKRDGYREVIDFRLAKSESEHDWTVLLNSLYRRGLEGKDLHLIITDGAPGLLAALDMLYPHVDRQRCWAHKLRNVANKLPKKYQVECLSEAKGIYAAPNYRTAVQRYKAWCR</sequence>
<keyword evidence="2" id="KW-0238">DNA-binding</keyword>
<proteinExistence type="predicted"/>
<keyword evidence="3" id="KW-0233">DNA recombination</keyword>
<evidence type="ECO:0000256" key="3">
    <source>
        <dbReference type="ARBA" id="ARBA00023172"/>
    </source>
</evidence>
<dbReference type="GO" id="GO:0006313">
    <property type="term" value="P:DNA transposition"/>
    <property type="evidence" value="ECO:0007669"/>
    <property type="project" value="InterPro"/>
</dbReference>
<comment type="caution">
    <text evidence="4">The sequence shown here is derived from an EMBL/GenBank/DDBJ whole genome shotgun (WGS) entry which is preliminary data.</text>
</comment>
<feature type="non-terminal residue" evidence="4">
    <location>
        <position position="1"/>
    </location>
</feature>
<dbReference type="GO" id="GO:0004803">
    <property type="term" value="F:transposase activity"/>
    <property type="evidence" value="ECO:0007669"/>
    <property type="project" value="InterPro"/>
</dbReference>
<accession>X1PN93</accession>
<gene>
    <name evidence="4" type="ORF">S06H3_55436</name>
</gene>
<dbReference type="AlphaFoldDB" id="X1PN93"/>
<dbReference type="PANTHER" id="PTHR33217">
    <property type="entry name" value="TRANSPOSASE FOR INSERTION SEQUENCE ELEMENT IS1081"/>
    <property type="match status" value="1"/>
</dbReference>
<evidence type="ECO:0000256" key="2">
    <source>
        <dbReference type="ARBA" id="ARBA00023125"/>
    </source>
</evidence>
<name>X1PN93_9ZZZZ</name>
<feature type="non-terminal residue" evidence="4">
    <location>
        <position position="236"/>
    </location>
</feature>
<dbReference type="GO" id="GO:0003677">
    <property type="term" value="F:DNA binding"/>
    <property type="evidence" value="ECO:0007669"/>
    <property type="project" value="UniProtKB-KW"/>
</dbReference>